<dbReference type="EMBL" id="CP001560">
    <property type="protein sequence ID" value="AFJ48013.1"/>
    <property type="molecule type" value="Genomic_DNA"/>
</dbReference>
<keyword evidence="1" id="KW-0812">Transmembrane</keyword>
<keyword evidence="1" id="KW-0472">Membrane</keyword>
<dbReference type="KEGG" id="ebt:EBL_c29430"/>
<dbReference type="InterPro" id="IPR020513">
    <property type="entry name" value="Uncharacterised_IM_YaiY"/>
</dbReference>
<proteinExistence type="predicted"/>
<evidence type="ECO:0000313" key="2">
    <source>
        <dbReference type="EMBL" id="AFJ48013.1"/>
    </source>
</evidence>
<dbReference type="eggNOG" id="ENOG5032S6F">
    <property type="taxonomic scope" value="Bacteria"/>
</dbReference>
<feature type="transmembrane region" description="Helical" evidence="1">
    <location>
        <begin position="24"/>
        <end position="51"/>
    </location>
</feature>
<protein>
    <submittedName>
        <fullName evidence="2">Putative membrane protein</fullName>
    </submittedName>
</protein>
<accession>K6WJU5</accession>
<dbReference type="GO" id="GO:0016020">
    <property type="term" value="C:membrane"/>
    <property type="evidence" value="ECO:0007669"/>
    <property type="project" value="InterPro"/>
</dbReference>
<dbReference type="AlphaFoldDB" id="I2BBV9"/>
<dbReference type="HOGENOM" id="CLU_180695_0_0_6"/>
<dbReference type="OrthoDB" id="6559177at2"/>
<sequence>MAGILSPKSFVSDIRREFSSSGNVSWALFVVLCLWGGSEILRLLVHAPGLIEHIMQTHSSARPAIEMSPSVGLLFGVVPVIAGLVILGAVVLCIRLRRRSD</sequence>
<evidence type="ECO:0000313" key="3">
    <source>
        <dbReference type="Proteomes" id="UP000001955"/>
    </source>
</evidence>
<dbReference type="Proteomes" id="UP000001955">
    <property type="component" value="Chromosome"/>
</dbReference>
<feature type="transmembrane region" description="Helical" evidence="1">
    <location>
        <begin position="71"/>
        <end position="94"/>
    </location>
</feature>
<reference evidence="2 3" key="1">
    <citation type="journal article" date="2012" name="J. Bacteriol.">
        <title>Complete genome sequence of the B12-producing Shimwellia blattae strain DSM 4481, isolated from a cockroach.</title>
        <authorList>
            <person name="Brzuszkiewicz E."/>
            <person name="Waschkowitz T."/>
            <person name="Wiezer A."/>
            <person name="Daniel R."/>
        </authorList>
    </citation>
    <scope>NUCLEOTIDE SEQUENCE [LARGE SCALE GENOMIC DNA]</scope>
    <source>
        <strain evidence="3">ATCC 29907 / DSM 4481 / JCM 1650 / NBRC 105725 / CDC 9005-74</strain>
    </source>
</reference>
<name>I2BBV9_SHIBC</name>
<dbReference type="Pfam" id="PF10954">
    <property type="entry name" value="DUF2755"/>
    <property type="match status" value="1"/>
</dbReference>
<keyword evidence="3" id="KW-1185">Reference proteome</keyword>
<evidence type="ECO:0000256" key="1">
    <source>
        <dbReference type="SAM" id="Phobius"/>
    </source>
</evidence>
<keyword evidence="1" id="KW-1133">Transmembrane helix</keyword>
<organism evidence="2 3">
    <name type="scientific">Shimwellia blattae (strain ATCC 29907 / DSM 4481 / JCM 1650 / NBRC 105725 / CDC 9005-74)</name>
    <name type="common">Escherichia blattae</name>
    <dbReference type="NCBI Taxonomy" id="630626"/>
    <lineage>
        <taxon>Bacteria</taxon>
        <taxon>Pseudomonadati</taxon>
        <taxon>Pseudomonadota</taxon>
        <taxon>Gammaproteobacteria</taxon>
        <taxon>Enterobacterales</taxon>
        <taxon>Enterobacteriaceae</taxon>
        <taxon>Shimwellia</taxon>
    </lineage>
</organism>
<dbReference type="RefSeq" id="WP_002443032.1">
    <property type="nucleotide sequence ID" value="NC_017910.1"/>
</dbReference>
<gene>
    <name evidence="2" type="ordered locus">EBL_c29430</name>
</gene>
<accession>I2BBV9</accession>